<dbReference type="InterPro" id="IPR050807">
    <property type="entry name" value="TransReg_Diox_bact_type"/>
</dbReference>
<dbReference type="SMART" id="SM00530">
    <property type="entry name" value="HTH_XRE"/>
    <property type="match status" value="1"/>
</dbReference>
<dbReference type="GO" id="GO:0003700">
    <property type="term" value="F:DNA-binding transcription factor activity"/>
    <property type="evidence" value="ECO:0007669"/>
    <property type="project" value="TreeGrafter"/>
</dbReference>
<evidence type="ECO:0000313" key="3">
    <source>
        <dbReference type="EMBL" id="MDB8686978.1"/>
    </source>
</evidence>
<sequence length="119" mass="14294">MKKHKRMQIVADNVKKYREKRGWTQEQLAERAEVSHAFVNQIENCKRDMTLGYCHQICNALNITPNDLLVSESEKEDSKKQVERFLQLIKEMETSEIHFLLETMESMKKPIEEWIRRKK</sequence>
<dbReference type="Proteomes" id="UP001212160">
    <property type="component" value="Unassembled WGS sequence"/>
</dbReference>
<dbReference type="PANTHER" id="PTHR46797:SF1">
    <property type="entry name" value="METHYLPHOSPHONATE SYNTHASE"/>
    <property type="match status" value="1"/>
</dbReference>
<dbReference type="SUPFAM" id="SSF47413">
    <property type="entry name" value="lambda repressor-like DNA-binding domains"/>
    <property type="match status" value="1"/>
</dbReference>
<dbReference type="EMBL" id="JAQMLA010000025">
    <property type="protein sequence ID" value="MDB8686978.1"/>
    <property type="molecule type" value="Genomic_DNA"/>
</dbReference>
<dbReference type="InterPro" id="IPR001387">
    <property type="entry name" value="Cro/C1-type_HTH"/>
</dbReference>
<dbReference type="Pfam" id="PF01381">
    <property type="entry name" value="HTH_3"/>
    <property type="match status" value="1"/>
</dbReference>
<keyword evidence="1" id="KW-0238">DNA-binding</keyword>
<dbReference type="PANTHER" id="PTHR46797">
    <property type="entry name" value="HTH-TYPE TRANSCRIPTIONAL REGULATOR"/>
    <property type="match status" value="1"/>
</dbReference>
<dbReference type="GO" id="GO:0005829">
    <property type="term" value="C:cytosol"/>
    <property type="evidence" value="ECO:0007669"/>
    <property type="project" value="TreeGrafter"/>
</dbReference>
<dbReference type="Gene3D" id="1.10.260.40">
    <property type="entry name" value="lambda repressor-like DNA-binding domains"/>
    <property type="match status" value="1"/>
</dbReference>
<dbReference type="CDD" id="cd00093">
    <property type="entry name" value="HTH_XRE"/>
    <property type="match status" value="1"/>
</dbReference>
<reference evidence="3" key="1">
    <citation type="submission" date="2023-01" db="EMBL/GenBank/DDBJ databases">
        <title>Human gut microbiome strain richness.</title>
        <authorList>
            <person name="Chen-Liaw A."/>
        </authorList>
    </citation>
    <scope>NUCLEOTIDE SEQUENCE</scope>
    <source>
        <strain evidence="3">RTP21484st1_H11_RTP21484_190118</strain>
    </source>
</reference>
<gene>
    <name evidence="3" type="ORF">PNW85_09855</name>
</gene>
<dbReference type="RefSeq" id="WP_272107893.1">
    <property type="nucleotide sequence ID" value="NZ_DAWDPA010000021.1"/>
</dbReference>
<organism evidence="3 4">
    <name type="scientific">Mediterraneibacter gnavus</name>
    <name type="common">Ruminococcus gnavus</name>
    <dbReference type="NCBI Taxonomy" id="33038"/>
    <lineage>
        <taxon>Bacteria</taxon>
        <taxon>Bacillati</taxon>
        <taxon>Bacillota</taxon>
        <taxon>Clostridia</taxon>
        <taxon>Lachnospirales</taxon>
        <taxon>Lachnospiraceae</taxon>
        <taxon>Mediterraneibacter</taxon>
    </lineage>
</organism>
<proteinExistence type="predicted"/>
<dbReference type="PROSITE" id="PS50943">
    <property type="entry name" value="HTH_CROC1"/>
    <property type="match status" value="1"/>
</dbReference>
<feature type="domain" description="HTH cro/C1-type" evidence="2">
    <location>
        <begin position="14"/>
        <end position="68"/>
    </location>
</feature>
<protein>
    <submittedName>
        <fullName evidence="3">Helix-turn-helix transcriptional regulator</fullName>
    </submittedName>
</protein>
<evidence type="ECO:0000313" key="4">
    <source>
        <dbReference type="Proteomes" id="UP001212160"/>
    </source>
</evidence>
<accession>A0AAW6DEF5</accession>
<dbReference type="InterPro" id="IPR010982">
    <property type="entry name" value="Lambda_DNA-bd_dom_sf"/>
</dbReference>
<name>A0AAW6DEF5_MEDGN</name>
<dbReference type="GO" id="GO:0003677">
    <property type="term" value="F:DNA binding"/>
    <property type="evidence" value="ECO:0007669"/>
    <property type="project" value="UniProtKB-KW"/>
</dbReference>
<dbReference type="AlphaFoldDB" id="A0AAW6DEF5"/>
<evidence type="ECO:0000259" key="2">
    <source>
        <dbReference type="PROSITE" id="PS50943"/>
    </source>
</evidence>
<comment type="caution">
    <text evidence="3">The sequence shown here is derived from an EMBL/GenBank/DDBJ whole genome shotgun (WGS) entry which is preliminary data.</text>
</comment>
<evidence type="ECO:0000256" key="1">
    <source>
        <dbReference type="ARBA" id="ARBA00023125"/>
    </source>
</evidence>